<feature type="region of interest" description="Disordered" evidence="1">
    <location>
        <begin position="50"/>
        <end position="69"/>
    </location>
</feature>
<feature type="compositionally biased region" description="Low complexity" evidence="1">
    <location>
        <begin position="50"/>
        <end position="67"/>
    </location>
</feature>
<evidence type="ECO:0000313" key="3">
    <source>
        <dbReference type="Proteomes" id="UP001221757"/>
    </source>
</evidence>
<gene>
    <name evidence="2" type="ORF">B0H17DRAFT_249659</name>
</gene>
<organism evidence="2 3">
    <name type="scientific">Mycena rosella</name>
    <name type="common">Pink bonnet</name>
    <name type="synonym">Agaricus rosellus</name>
    <dbReference type="NCBI Taxonomy" id="1033263"/>
    <lineage>
        <taxon>Eukaryota</taxon>
        <taxon>Fungi</taxon>
        <taxon>Dikarya</taxon>
        <taxon>Basidiomycota</taxon>
        <taxon>Agaricomycotina</taxon>
        <taxon>Agaricomycetes</taxon>
        <taxon>Agaricomycetidae</taxon>
        <taxon>Agaricales</taxon>
        <taxon>Marasmiineae</taxon>
        <taxon>Mycenaceae</taxon>
        <taxon>Mycena</taxon>
    </lineage>
</organism>
<evidence type="ECO:0000256" key="1">
    <source>
        <dbReference type="SAM" id="MobiDB-lite"/>
    </source>
</evidence>
<name>A0AAD7H1E7_MYCRO</name>
<accession>A0AAD7H1E7</accession>
<reference evidence="2" key="1">
    <citation type="submission" date="2023-03" db="EMBL/GenBank/DDBJ databases">
        <title>Massive genome expansion in bonnet fungi (Mycena s.s.) driven by repeated elements and novel gene families across ecological guilds.</title>
        <authorList>
            <consortium name="Lawrence Berkeley National Laboratory"/>
            <person name="Harder C.B."/>
            <person name="Miyauchi S."/>
            <person name="Viragh M."/>
            <person name="Kuo A."/>
            <person name="Thoen E."/>
            <person name="Andreopoulos B."/>
            <person name="Lu D."/>
            <person name="Skrede I."/>
            <person name="Drula E."/>
            <person name="Henrissat B."/>
            <person name="Morin E."/>
            <person name="Kohler A."/>
            <person name="Barry K."/>
            <person name="LaButti K."/>
            <person name="Morin E."/>
            <person name="Salamov A."/>
            <person name="Lipzen A."/>
            <person name="Mereny Z."/>
            <person name="Hegedus B."/>
            <person name="Baldrian P."/>
            <person name="Stursova M."/>
            <person name="Weitz H."/>
            <person name="Taylor A."/>
            <person name="Grigoriev I.V."/>
            <person name="Nagy L.G."/>
            <person name="Martin F."/>
            <person name="Kauserud H."/>
        </authorList>
    </citation>
    <scope>NUCLEOTIDE SEQUENCE</scope>
    <source>
        <strain evidence="2">CBHHK067</strain>
    </source>
</reference>
<comment type="caution">
    <text evidence="2">The sequence shown here is derived from an EMBL/GenBank/DDBJ whole genome shotgun (WGS) entry which is preliminary data.</text>
</comment>
<keyword evidence="3" id="KW-1185">Reference proteome</keyword>
<proteinExistence type="predicted"/>
<dbReference type="EMBL" id="JARKIE010000002">
    <property type="protein sequence ID" value="KAJ7710003.1"/>
    <property type="molecule type" value="Genomic_DNA"/>
</dbReference>
<protein>
    <submittedName>
        <fullName evidence="2">Uncharacterized protein</fullName>
    </submittedName>
</protein>
<evidence type="ECO:0000313" key="2">
    <source>
        <dbReference type="EMBL" id="KAJ7710003.1"/>
    </source>
</evidence>
<sequence length="203" mass="22663">MCCSESFIHPVDDPHTLLGALLRLPCLLLFLPAPSSPRLPCPSARRPLLPEAPPASSAPRTPRALPSNPYSRISRSDFSYLPLAHFSSAPACWPRLRQDLAHLRAPLFLSPLFLRLLPSCPCPSFSLPPFLSSPSIRVLPFPSTCRIHIVRRHLSLLKVSLHAGGKVHQQHGLEYQLSMISLEFVRRLVERDKVRKPGQHVGF</sequence>
<dbReference type="Proteomes" id="UP001221757">
    <property type="component" value="Unassembled WGS sequence"/>
</dbReference>
<dbReference type="AlphaFoldDB" id="A0AAD7H1E7"/>